<reference evidence="2" key="1">
    <citation type="submission" date="2016-04" db="EMBL/GenBank/DDBJ databases">
        <title>Comparative genomics of biotechnologically important yeasts.</title>
        <authorList>
            <consortium name="DOE Joint Genome Institute"/>
            <person name="Riley R."/>
            <person name="Haridas S."/>
            <person name="Wolfe K.H."/>
            <person name="Lopes M.R."/>
            <person name="Hittinger C.T."/>
            <person name="Goker M."/>
            <person name="Salamov A."/>
            <person name="Wisecaver J."/>
            <person name="Long T.M."/>
            <person name="Aerts A.L."/>
            <person name="Barry K."/>
            <person name="Choi C."/>
            <person name="Clum A."/>
            <person name="Coughlan A.Y."/>
            <person name="Deshpande S."/>
            <person name="Douglass A.P."/>
            <person name="Hanson S.J."/>
            <person name="Klenk H.-P."/>
            <person name="Labutti K."/>
            <person name="Lapidus A."/>
            <person name="Lindquist E."/>
            <person name="Lipzen A."/>
            <person name="Meier-Kolthoff J.P."/>
            <person name="Ohm R.A."/>
            <person name="Otillar R.P."/>
            <person name="Pangilinan J."/>
            <person name="Peng Y."/>
            <person name="Rokas A."/>
            <person name="Rosa C.A."/>
            <person name="Scheuner C."/>
            <person name="Sibirny A.A."/>
            <person name="Slot J.C."/>
            <person name="Stielow J.B."/>
            <person name="Sun H."/>
            <person name="Kurtzman C.P."/>
            <person name="Blackwell M."/>
            <person name="Grigoriev I.V."/>
            <person name="Jeffries T.W."/>
        </authorList>
    </citation>
    <scope>NUCLEOTIDE SEQUENCE [LARGE SCALE GENOMIC DNA]</scope>
    <source>
        <strain evidence="2">NRRL YB-2248</strain>
    </source>
</reference>
<dbReference type="Proteomes" id="UP000094801">
    <property type="component" value="Unassembled WGS sequence"/>
</dbReference>
<dbReference type="SUPFAM" id="SSF53098">
    <property type="entry name" value="Ribonuclease H-like"/>
    <property type="match status" value="1"/>
</dbReference>
<dbReference type="Gene3D" id="3.30.420.10">
    <property type="entry name" value="Ribonuclease H-like superfamily/Ribonuclease H"/>
    <property type="match status" value="1"/>
</dbReference>
<organism evidence="1 2">
    <name type="scientific">[Candida] arabinofermentans NRRL YB-2248</name>
    <dbReference type="NCBI Taxonomy" id="983967"/>
    <lineage>
        <taxon>Eukaryota</taxon>
        <taxon>Fungi</taxon>
        <taxon>Dikarya</taxon>
        <taxon>Ascomycota</taxon>
        <taxon>Saccharomycotina</taxon>
        <taxon>Pichiomycetes</taxon>
        <taxon>Pichiales</taxon>
        <taxon>Pichiaceae</taxon>
        <taxon>Ogataea</taxon>
        <taxon>Ogataea/Candida clade</taxon>
    </lineage>
</organism>
<protein>
    <recommendedName>
        <fullName evidence="3">Integrase catalytic domain-containing protein</fullName>
    </recommendedName>
</protein>
<evidence type="ECO:0008006" key="3">
    <source>
        <dbReference type="Google" id="ProtNLM"/>
    </source>
</evidence>
<accession>A0A1E4STS7</accession>
<name>A0A1E4STS7_9ASCO</name>
<feature type="non-terminal residue" evidence="1">
    <location>
        <position position="1"/>
    </location>
</feature>
<dbReference type="GO" id="GO:0003676">
    <property type="term" value="F:nucleic acid binding"/>
    <property type="evidence" value="ECO:0007669"/>
    <property type="project" value="InterPro"/>
</dbReference>
<evidence type="ECO:0000313" key="1">
    <source>
        <dbReference type="EMBL" id="ODV82891.1"/>
    </source>
</evidence>
<dbReference type="InterPro" id="IPR036397">
    <property type="entry name" value="RNaseH_sf"/>
</dbReference>
<dbReference type="EMBL" id="KV453871">
    <property type="protein sequence ID" value="ODV82891.1"/>
    <property type="molecule type" value="Genomic_DNA"/>
</dbReference>
<dbReference type="AlphaFoldDB" id="A0A1E4STS7"/>
<proteinExistence type="predicted"/>
<sequence>TVSYSSFQNGMAEWMHRTVQEKARVLLMPTELPEQFWPEAVVTADLLSIVLYHLSLTF</sequence>
<dbReference type="InterPro" id="IPR012337">
    <property type="entry name" value="RNaseH-like_sf"/>
</dbReference>
<keyword evidence="2" id="KW-1185">Reference proteome</keyword>
<dbReference type="OrthoDB" id="4095857at2759"/>
<evidence type="ECO:0000313" key="2">
    <source>
        <dbReference type="Proteomes" id="UP000094801"/>
    </source>
</evidence>
<gene>
    <name evidence="1" type="ORF">CANARDRAFT_204271</name>
</gene>